<reference evidence="3" key="1">
    <citation type="journal article" date="2019" name="Int. J. Syst. Evol. Microbiol.">
        <title>The Global Catalogue of Microorganisms (GCM) 10K type strain sequencing project: providing services to taxonomists for standard genome sequencing and annotation.</title>
        <authorList>
            <consortium name="The Broad Institute Genomics Platform"/>
            <consortium name="The Broad Institute Genome Sequencing Center for Infectious Disease"/>
            <person name="Wu L."/>
            <person name="Ma J."/>
        </authorList>
    </citation>
    <scope>NUCLEOTIDE SEQUENCE [LARGE SCALE GENOMIC DNA]</scope>
    <source>
        <strain evidence="3">CCM 7043</strain>
    </source>
</reference>
<protein>
    <submittedName>
        <fullName evidence="2">Alpha/beta fold hydrolase</fullName>
    </submittedName>
</protein>
<dbReference type="Gene3D" id="3.40.50.1820">
    <property type="entry name" value="alpha/beta hydrolase"/>
    <property type="match status" value="1"/>
</dbReference>
<dbReference type="Pfam" id="PF00561">
    <property type="entry name" value="Abhydrolase_1"/>
    <property type="match status" value="1"/>
</dbReference>
<dbReference type="Proteomes" id="UP001597338">
    <property type="component" value="Unassembled WGS sequence"/>
</dbReference>
<comment type="caution">
    <text evidence="2">The sequence shown here is derived from an EMBL/GenBank/DDBJ whole genome shotgun (WGS) entry which is preliminary data.</text>
</comment>
<dbReference type="GO" id="GO:0016787">
    <property type="term" value="F:hydrolase activity"/>
    <property type="evidence" value="ECO:0007669"/>
    <property type="project" value="UniProtKB-KW"/>
</dbReference>
<organism evidence="2 3">
    <name type="scientific">Promicromonospora aerolata</name>
    <dbReference type="NCBI Taxonomy" id="195749"/>
    <lineage>
        <taxon>Bacteria</taxon>
        <taxon>Bacillati</taxon>
        <taxon>Actinomycetota</taxon>
        <taxon>Actinomycetes</taxon>
        <taxon>Micrococcales</taxon>
        <taxon>Promicromonosporaceae</taxon>
        <taxon>Promicromonospora</taxon>
    </lineage>
</organism>
<dbReference type="PANTHER" id="PTHR43798">
    <property type="entry name" value="MONOACYLGLYCEROL LIPASE"/>
    <property type="match status" value="1"/>
</dbReference>
<name>A0ABW4VGH4_9MICO</name>
<dbReference type="SUPFAM" id="SSF53474">
    <property type="entry name" value="alpha/beta-Hydrolases"/>
    <property type="match status" value="1"/>
</dbReference>
<gene>
    <name evidence="2" type="ORF">ACFSL2_23955</name>
</gene>
<keyword evidence="3" id="KW-1185">Reference proteome</keyword>
<evidence type="ECO:0000313" key="3">
    <source>
        <dbReference type="Proteomes" id="UP001597338"/>
    </source>
</evidence>
<dbReference type="RefSeq" id="WP_377200236.1">
    <property type="nucleotide sequence ID" value="NZ_JBHUHF010000001.1"/>
</dbReference>
<keyword evidence="2" id="KW-0378">Hydrolase</keyword>
<accession>A0ABW4VGH4</accession>
<dbReference type="InterPro" id="IPR050266">
    <property type="entry name" value="AB_hydrolase_sf"/>
</dbReference>
<sequence length="295" mass="31548">MARVGRFRSDQAREAYLRTYEAMAELWPLPAVLADVPTSFGSTHVRRSGSGDGLPLVLLAGVLGCSLHWHSVVAGLARDRAVLALDTIGAPGRSVQTAPLVGDADYGVWFADVLEGLGLDRVHVLGESSGAWHATLAGLHAADRVASVTLIEPNGVITRTPWRALARMVRFGADRTDEGWRKMAEWLTPGVTMTDVERANAKAGQGYRLVAGWARPLKDAELASFSPPLLAVYGGASVVSDPVAAQRRLAEHLPDAEVQVYPGTGHDVRGQVPDQVTARVVEFLSRHDTGERAGP</sequence>
<dbReference type="PANTHER" id="PTHR43798:SF33">
    <property type="entry name" value="HYDROLASE, PUTATIVE (AFU_ORTHOLOGUE AFUA_2G14860)-RELATED"/>
    <property type="match status" value="1"/>
</dbReference>
<dbReference type="InterPro" id="IPR029058">
    <property type="entry name" value="AB_hydrolase_fold"/>
</dbReference>
<dbReference type="EMBL" id="JBHUHF010000001">
    <property type="protein sequence ID" value="MFD2028562.1"/>
    <property type="molecule type" value="Genomic_DNA"/>
</dbReference>
<dbReference type="InterPro" id="IPR000073">
    <property type="entry name" value="AB_hydrolase_1"/>
</dbReference>
<evidence type="ECO:0000313" key="2">
    <source>
        <dbReference type="EMBL" id="MFD2028562.1"/>
    </source>
</evidence>
<feature type="domain" description="AB hydrolase-1" evidence="1">
    <location>
        <begin position="55"/>
        <end position="213"/>
    </location>
</feature>
<proteinExistence type="predicted"/>
<evidence type="ECO:0000259" key="1">
    <source>
        <dbReference type="Pfam" id="PF00561"/>
    </source>
</evidence>